<sequence length="236" mass="26448">MFFNVAKIRQWLESNKIFFDIVASVFIGGASLVVSYSALSVNDRMLAATEVSSLPHFTIGKEARFDEASKSYIEETMFLSNAGAPVFNWNWRTKTFVVVEQPGKKEHFALVPVIGYYFSQFRTSEVSGKLASAIGHNNIEKFAVLYKNSLENNSSKNVNDYCFLELVTISEVSYEDRLGHRGVVYFKDYTKVSADFARPLLESEGSSPQLDIDTASFSDLIQKAGQPGTLVFDHFP</sequence>
<accession>A0A5E7IFZ8</accession>
<keyword evidence="1" id="KW-0812">Transmembrane</keyword>
<name>A0A5E7IFZ8_PSEFL</name>
<proteinExistence type="predicted"/>
<dbReference type="Proteomes" id="UP000327111">
    <property type="component" value="Unassembled WGS sequence"/>
</dbReference>
<evidence type="ECO:0000256" key="1">
    <source>
        <dbReference type="SAM" id="Phobius"/>
    </source>
</evidence>
<keyword evidence="1" id="KW-0472">Membrane</keyword>
<dbReference type="AlphaFoldDB" id="A0A5E7IFZ8"/>
<organism evidence="2 3">
    <name type="scientific">Pseudomonas fluorescens</name>
    <dbReference type="NCBI Taxonomy" id="294"/>
    <lineage>
        <taxon>Bacteria</taxon>
        <taxon>Pseudomonadati</taxon>
        <taxon>Pseudomonadota</taxon>
        <taxon>Gammaproteobacteria</taxon>
        <taxon>Pseudomonadales</taxon>
        <taxon>Pseudomonadaceae</taxon>
        <taxon>Pseudomonas</taxon>
    </lineage>
</organism>
<evidence type="ECO:0000313" key="3">
    <source>
        <dbReference type="Proteomes" id="UP000327111"/>
    </source>
</evidence>
<dbReference type="RefSeq" id="WP_150732938.1">
    <property type="nucleotide sequence ID" value="NZ_CABVIF010000002.1"/>
</dbReference>
<reference evidence="2 3" key="1">
    <citation type="submission" date="2019-09" db="EMBL/GenBank/DDBJ databases">
        <authorList>
            <person name="Chandra G."/>
            <person name="Truman W A."/>
        </authorList>
    </citation>
    <scope>NUCLEOTIDE SEQUENCE [LARGE SCALE GENOMIC DNA]</scope>
    <source>
        <strain evidence="2">PS854</strain>
    </source>
</reference>
<keyword evidence="1" id="KW-1133">Transmembrane helix</keyword>
<protein>
    <submittedName>
        <fullName evidence="2">Uncharacterized protein</fullName>
    </submittedName>
</protein>
<dbReference type="EMBL" id="CABVIF010000002">
    <property type="protein sequence ID" value="VVO75024.1"/>
    <property type="molecule type" value="Genomic_DNA"/>
</dbReference>
<gene>
    <name evidence="2" type="ORF">PS854_01499</name>
</gene>
<evidence type="ECO:0000313" key="2">
    <source>
        <dbReference type="EMBL" id="VVO75024.1"/>
    </source>
</evidence>
<feature type="transmembrane region" description="Helical" evidence="1">
    <location>
        <begin position="17"/>
        <end position="39"/>
    </location>
</feature>